<proteinExistence type="predicted"/>
<dbReference type="OrthoDB" id="9157196at2"/>
<dbReference type="HOGENOM" id="CLU_054514_0_0_6"/>
<dbReference type="KEGG" id="mmt:Metme_1766"/>
<keyword evidence="2" id="KW-1185">Reference proteome</keyword>
<reference key="2">
    <citation type="submission" date="2011-05" db="EMBL/GenBank/DDBJ databases">
        <title>Complete genome sequence of the aerobic marine methanotroph Methylomonas methanica MC09.</title>
        <authorList>
            <person name="Boden R."/>
            <person name="Cunliffe M."/>
            <person name="Scanlan J."/>
            <person name="Moussard H."/>
            <person name="Kits K.D."/>
            <person name="Klotz M."/>
            <person name="Jetten M."/>
            <person name="Vuilleumier S."/>
            <person name="Han J."/>
            <person name="Peters L."/>
            <person name="Mikhailova N."/>
            <person name="Teshima H."/>
            <person name="Tapia R."/>
            <person name="Kyrpides N."/>
            <person name="Ivanova N."/>
            <person name="Pagani I."/>
            <person name="Cheng J.-F."/>
            <person name="Goodwin L."/>
            <person name="Han C."/>
            <person name="Hauser L."/>
            <person name="Land M."/>
            <person name="Lapidus A."/>
            <person name="Lucas S."/>
            <person name="Pitluck S."/>
            <person name="Woyke T."/>
            <person name="Stein L.Y."/>
            <person name="Murrell C."/>
        </authorList>
    </citation>
    <scope>NUCLEOTIDE SEQUENCE</scope>
    <source>
        <strain>MC09</strain>
    </source>
</reference>
<accession>G0A2K4</accession>
<dbReference type="InterPro" id="IPR029014">
    <property type="entry name" value="NiFe-Hase_large"/>
</dbReference>
<reference evidence="1 2" key="1">
    <citation type="journal article" date="2011" name="J. Bacteriol.">
        <title>Complete Genome Sequence of the Aerobic Marine Methanotroph Methylomonas methanica MC09.</title>
        <authorList>
            <person name="Boden R."/>
            <person name="Cunliffe M."/>
            <person name="Scanlan J."/>
            <person name="Moussard H."/>
            <person name="Kits K.D."/>
            <person name="Klotz M.G."/>
            <person name="Jetten M.S."/>
            <person name="Vuilleumier S."/>
            <person name="Han J."/>
            <person name="Peters L."/>
            <person name="Mikhailova N."/>
            <person name="Teshima H."/>
            <person name="Tapia R."/>
            <person name="Kyrpides N."/>
            <person name="Ivanova N."/>
            <person name="Pagani I."/>
            <person name="Cheng J.F."/>
            <person name="Goodwin L."/>
            <person name="Han C."/>
            <person name="Hauser L."/>
            <person name="Land M.L."/>
            <person name="Lapidus A."/>
            <person name="Lucas S."/>
            <person name="Pitluck S."/>
            <person name="Woyke T."/>
            <person name="Stein L."/>
            <person name="Murrell J.C."/>
        </authorList>
    </citation>
    <scope>NUCLEOTIDE SEQUENCE [LARGE SCALE GENOMIC DNA]</scope>
    <source>
        <strain evidence="1 2">MC09</strain>
    </source>
</reference>
<gene>
    <name evidence="1" type="ordered locus">Metme_1766</name>
</gene>
<sequence length="395" mass="44022">MAFGGEIDIKLAHQHGRASRVNINLRRPQAARVLVGKTPEQVLEQLPLLFSVCGNAQASAALLACRAALGLPDAAEEDPARELLVDIETLREHVWRMLLDWPGFMDLPTDKIALAALLKFDAQFKQLLFIDGEAFKLHSRLRSEPDFNRLLQLIKDLTQLIDGCLFDNRLQQFLSLASKAQLIDWVEQNAALPARLLDDVYRRGWQGAGNNAVPCLPPLSCGRLYAEWQQTDLGRLSRFPQWQNRCWEVTPLSRQRAQPLLTVLSNQYGNGLLVHLTASLLEVAGILANLINKMPACSSHFGRDGVGLSQVAAARGLLIHRLALRHGRVYDYAIIAPTEWNFHPGGVVAQGLQNLRAENTEDLQRLAALWINAVDPCVTYRLTLTEHADEAEIHA</sequence>
<dbReference type="EMBL" id="CP002738">
    <property type="protein sequence ID" value="AEG00184.1"/>
    <property type="molecule type" value="Genomic_DNA"/>
</dbReference>
<reference evidence="2" key="3">
    <citation type="submission" date="2011-05" db="EMBL/GenBank/DDBJ databases">
        <title>Complete sequence of Methylomonas methanica MC09.</title>
        <authorList>
            <consortium name="US DOE Joint Genome Institute"/>
            <person name="Lucas S."/>
            <person name="Han J."/>
            <person name="Lapidus A."/>
            <person name="Cheng J.-F."/>
            <person name="Goodwin L."/>
            <person name="Pitluck S."/>
            <person name="Peters L."/>
            <person name="Mikhailova N."/>
            <person name="Teshima H."/>
            <person name="Han C."/>
            <person name="Tapia R."/>
            <person name="Land M."/>
            <person name="Hauser L."/>
            <person name="Kyrpides N."/>
            <person name="Ivanova N."/>
            <person name="Pagani I."/>
            <person name="Stein L."/>
            <person name="Woyke T."/>
        </authorList>
    </citation>
    <scope>NUCLEOTIDE SEQUENCE [LARGE SCALE GENOMIC DNA]</scope>
    <source>
        <strain evidence="2">MC09</strain>
    </source>
</reference>
<dbReference type="InterPro" id="IPR050867">
    <property type="entry name" value="NiFe/NiFeSe_hydrgnase_LSU"/>
</dbReference>
<dbReference type="STRING" id="857087.Metme_1766"/>
<dbReference type="SUPFAM" id="SSF56762">
    <property type="entry name" value="HydB/Nqo4-like"/>
    <property type="match status" value="1"/>
</dbReference>
<dbReference type="Gene3D" id="1.10.645.10">
    <property type="entry name" value="Cytochrome-c3 Hydrogenase, chain B"/>
    <property type="match status" value="1"/>
</dbReference>
<dbReference type="eggNOG" id="COG3259">
    <property type="taxonomic scope" value="Bacteria"/>
</dbReference>
<dbReference type="AlphaFoldDB" id="G0A2K4"/>
<protein>
    <submittedName>
        <fullName evidence="1">Ni,Fe-hydrogenase I large subunit</fullName>
    </submittedName>
</protein>
<name>G0A2K4_METMM</name>
<organism evidence="1 2">
    <name type="scientific">Methylomonas methanica (strain DSM 25384 / MC09)</name>
    <dbReference type="NCBI Taxonomy" id="857087"/>
    <lineage>
        <taxon>Bacteria</taxon>
        <taxon>Pseudomonadati</taxon>
        <taxon>Pseudomonadota</taxon>
        <taxon>Gammaproteobacteria</taxon>
        <taxon>Methylococcales</taxon>
        <taxon>Methylococcaceae</taxon>
        <taxon>Methylomonas</taxon>
    </lineage>
</organism>
<dbReference type="PANTHER" id="PTHR42958">
    <property type="entry name" value="HYDROGENASE-2 LARGE CHAIN"/>
    <property type="match status" value="1"/>
</dbReference>
<dbReference type="PANTHER" id="PTHR42958:SF4">
    <property type="entry name" value="HYDROGENASE EXPRESSION_FORMATION PROTEIN HUPK"/>
    <property type="match status" value="1"/>
</dbReference>
<evidence type="ECO:0000313" key="2">
    <source>
        <dbReference type="Proteomes" id="UP000008888"/>
    </source>
</evidence>
<evidence type="ECO:0000313" key="1">
    <source>
        <dbReference type="EMBL" id="AEG00184.1"/>
    </source>
</evidence>
<dbReference type="RefSeq" id="WP_013818437.1">
    <property type="nucleotide sequence ID" value="NC_015572.1"/>
</dbReference>
<dbReference type="Proteomes" id="UP000008888">
    <property type="component" value="Chromosome"/>
</dbReference>